<gene>
    <name evidence="2" type="ORF">ALP83_02356</name>
</gene>
<evidence type="ECO:0000313" key="2">
    <source>
        <dbReference type="EMBL" id="RMR53356.1"/>
    </source>
</evidence>
<feature type="region of interest" description="Disordered" evidence="1">
    <location>
        <begin position="1609"/>
        <end position="1633"/>
    </location>
</feature>
<dbReference type="NCBIfam" id="NF047352">
    <property type="entry name" value="P_loop_sacsin"/>
    <property type="match status" value="1"/>
</dbReference>
<reference evidence="2 3" key="1">
    <citation type="submission" date="2018-08" db="EMBL/GenBank/DDBJ databases">
        <title>Recombination of ecologically and evolutionarily significant loci maintains genetic cohesion in the Pseudomonas syringae species complex.</title>
        <authorList>
            <person name="Dillon M."/>
            <person name="Thakur S."/>
            <person name="Almeida R.N.D."/>
            <person name="Weir B.S."/>
            <person name="Guttman D.S."/>
        </authorList>
    </citation>
    <scope>NUCLEOTIDE SEQUENCE [LARGE SCALE GENOMIC DNA]</scope>
    <source>
        <strain evidence="2 3">ICMP 19198</strain>
    </source>
</reference>
<dbReference type="Gene3D" id="3.30.565.10">
    <property type="entry name" value="Histidine kinase-like ATPase, C-terminal domain"/>
    <property type="match status" value="1"/>
</dbReference>
<name>A0A7Z6XZN2_PSESF</name>
<evidence type="ECO:0000256" key="1">
    <source>
        <dbReference type="SAM" id="MobiDB-lite"/>
    </source>
</evidence>
<dbReference type="PANTHER" id="PTHR32387:SF0">
    <property type="entry name" value="PROTEIN NO VEIN"/>
    <property type="match status" value="1"/>
</dbReference>
<dbReference type="PANTHER" id="PTHR32387">
    <property type="entry name" value="WU:FJ29H11"/>
    <property type="match status" value="1"/>
</dbReference>
<organism evidence="2 3">
    <name type="scientific">Pseudomonas syringae pv. actinidiae</name>
    <dbReference type="NCBI Taxonomy" id="103796"/>
    <lineage>
        <taxon>Bacteria</taxon>
        <taxon>Pseudomonadati</taxon>
        <taxon>Pseudomonadota</taxon>
        <taxon>Gammaproteobacteria</taxon>
        <taxon>Pseudomonadales</taxon>
        <taxon>Pseudomonadaceae</taxon>
        <taxon>Pseudomonas</taxon>
        <taxon>Pseudomonas syringae</taxon>
    </lineage>
</organism>
<evidence type="ECO:0000313" key="3">
    <source>
        <dbReference type="Proteomes" id="UP000281806"/>
    </source>
</evidence>
<sequence length="1776" mass="198289">MSIDVTAPAPRAFSESDTRTIEMSPSGYLEQILDRELKLTLHGIELGSERDDSMRQLTDTAATLYDGRILRELIQNAYDGAGEDVDAHILVKLDLASAPHAMLDVCNTGNGFSRADVDSIVNPARSRKQPGNSIGHKGLGFRSVTLISHDPQIYSSQAENKAAQFDGFCFRFADEQAQRERLLHLAEPDLAERAVGKTHSLQLPLVINSFPDDILDYASHGFATVIRLPLTDRMAASRMEKEWQSLFDERAPLNLFLPKLTKLVFEKIDADGTTSRRVLTRRRYPLNRPLKIDNLEIEEIVVDDRPYLFINRVVDPPQFLRAVDAAVEQRHKVERWRNWAGAPTVSIAIPLGFEVPEGRYYAFLPMETPCPFNGHLDAPFFPDPDRKGLSLDNALNQELVKVAAEMCIDLIYGVAAANINLVSYVHAAVDAITWGPADHVLAAFRAKGLAYKTLPLPTMSPPGSDARWATLDHVFDWQDDQYKSLRATWIAKVTGAFLLRRKLGARRVIALRSLADDVGLPLEPENDRLAKWVPLLAADLERQRKATAANWEDFYTDLSVRKDILEQLRGKLIFRNEARKLVRAEGAKSVAGEPVQFFINADPGRVTKKKKRLDDAGVFPPSCITKGLEFADPTLAWSADVVTAFVNAGLASEFRLINLVSRLGILLGTRPRTRDALSVLTWAFRTWKQNRTPDFDEALQTAGLWVPLASGGIGKASLAYFSAGWRDTLGNLLTDLCKEASHDKQIAGISKMMLPDWNEWKTGPGESAQDWRDFLKIAGVRDGLPWNRGAVVRMYSPDWRSLRYGYLPTQNFELELGICWRKAVGFSRDLGYQSGIYVLNGVPYLYGQASYDTMNGAARLAYGRLVIHALTKIPAEAMVTTLSRSGARYDHIHWPSAIAAFLKSTAWIPASAGDDFEGLTLDQCWLGSRSDIPRFVPRPERMVRELIESNRYLQEMLSGKLNVPAWSDPKSAPRRIAALGELLERGISEAFLDDFRKAYREAWTEYAQLDLRPALPSILVIPKDTIDGLTAVTLHKSAPLVETIYIDDGSRPTFQQILASFGRITIDVGGTATASCIRALATYLGCKAQPIHEDSISVTTDGVPFFPSAADELLVSKDCEWIADLAVLVLEVSSNLSNQNTLRARQALGGAIRRVRLRFVREITVSIDGNSSPLPEELDGILPVANEEYPSVLCEGQFLNWSTLSMIASAVPAAIGRPGLTDAFRLTFSAFGNEMSRDGHELKAPSDLQLARALGRPVSRITELRRSLRATTPRLLEYLIPSVHAMGHTYLAAILIERTDEFRDDSDVMAVISGYGIPSDQAERIVSACRDADTLSGLRHELGLEFNVLNASLVALGRSPLEFKKRLTERFSSRVEHRRAEVERAVRDAYTQSIEADGPLQAYREAVALKWLHLPDDWVERFDDIDTPQVDEEIDRQVTLRLGAGPFPNGSPIDGVRQHNRQLLTRIAEHLQRLVRAWAKRNSAPLDELWLQGPERLIRAALSSGTLDFESLDERSVPPALRRASLWPNQMPESMNTVALGLSDSDLAFEALEERERETRRQTERRSLQFGELEIDGGAQGWHDAVAQAMQETLASGGFKTRSGPAALQVFGPRTAPRPTKRGTSNRGDDPQYLSQEQRDLIGFAGELAAYQYLRNKHRNMRPEYWVSSMGRRYLGLPPESDQGFDFKVSDAKGFIHYEVKAHVADPGHIDLERSQVTAAVTMRHDGTNRWRILYVAYVRGPNVAVYELPNPYSLGASRLFRESHQQGVRFTVMRE</sequence>
<comment type="caution">
    <text evidence="2">The sequence shown here is derived from an EMBL/GenBank/DDBJ whole genome shotgun (WGS) entry which is preliminary data.</text>
</comment>
<proteinExistence type="predicted"/>
<dbReference type="InterPro" id="IPR036890">
    <property type="entry name" value="HATPase_C_sf"/>
</dbReference>
<dbReference type="SUPFAM" id="SSF55874">
    <property type="entry name" value="ATPase domain of HSP90 chaperone/DNA topoisomerase II/histidine kinase"/>
    <property type="match status" value="1"/>
</dbReference>
<dbReference type="Proteomes" id="UP000281806">
    <property type="component" value="Unassembled WGS sequence"/>
</dbReference>
<dbReference type="InterPro" id="IPR052957">
    <property type="entry name" value="Auxin_embryo_med"/>
</dbReference>
<protein>
    <submittedName>
        <fullName evidence="2">Molecular chaperone of HSP90 family</fullName>
    </submittedName>
</protein>
<dbReference type="EMBL" id="RBRZ01000112">
    <property type="protein sequence ID" value="RMR53356.1"/>
    <property type="molecule type" value="Genomic_DNA"/>
</dbReference>
<accession>A0A7Z6XZN2</accession>
<dbReference type="RefSeq" id="WP_122259738.1">
    <property type="nucleotide sequence ID" value="NZ_RBRZ01000112.1"/>
</dbReference>